<dbReference type="InterPro" id="IPR058792">
    <property type="entry name" value="Beta-barrel_RND_2"/>
</dbReference>
<dbReference type="Pfam" id="PF25954">
    <property type="entry name" value="Beta-barrel_RND_2"/>
    <property type="match status" value="1"/>
</dbReference>
<accession>A0ABT3GIG0</accession>
<evidence type="ECO:0000256" key="3">
    <source>
        <dbReference type="SAM" id="Phobius"/>
    </source>
</evidence>
<keyword evidence="3" id="KW-0472">Membrane</keyword>
<evidence type="ECO:0000313" key="5">
    <source>
        <dbReference type="EMBL" id="MCW1923279.1"/>
    </source>
</evidence>
<comment type="similarity">
    <text evidence="1">Belongs to the membrane fusion protein (MFP) (TC 8.A.1) family.</text>
</comment>
<dbReference type="NCBIfam" id="TIGR01730">
    <property type="entry name" value="RND_mfp"/>
    <property type="match status" value="1"/>
</dbReference>
<dbReference type="PANTHER" id="PTHR30469:SF15">
    <property type="entry name" value="HLYD FAMILY OF SECRETION PROTEINS"/>
    <property type="match status" value="1"/>
</dbReference>
<dbReference type="InterPro" id="IPR006143">
    <property type="entry name" value="RND_pump_MFP"/>
</dbReference>
<dbReference type="Gene3D" id="1.10.287.470">
    <property type="entry name" value="Helix hairpin bin"/>
    <property type="match status" value="1"/>
</dbReference>
<keyword evidence="2" id="KW-0175">Coiled coil</keyword>
<sequence length="456" mass="48591">MNPSLDSLSRAPAETSKPVRRMPAWLVPLALLAGFALLFLALFRDRLLPAATVETAIVLATVGGEKSSAAPASGSGDMLFQASGWIEPDPLPVKATALIDGVVDVVHVLEGQAVKQGDTLATLVDADARLALAGAESKHRMLVSGRASHLVAIDGGKRKLENVRAQCLATATLEQEAADRHERIKDLKSAVSAVEIVATRLALERAKAGCLAAQAMADEAEAEVKRLELDTHTKDDEIASAAVEVEQAKLALSRTRILAPIDGRVLRLAAAPGQKKMLLMDDPDSSTIAILYQPEKLQVRVDVPLADAARLSVGQAAKIRCSLLPEKIFTGEVTRITGEADLARNTLQAKVRIADPSEQLRPEMLCRVEFLGSASASPGQFGGGDLATWVPESAVADGVAWVCDPESKRVDKREIQASSETRDGHVRIIDGLRPGEHVILSPKNLREGQRVNPVLP</sequence>
<keyword evidence="3" id="KW-0812">Transmembrane</keyword>
<dbReference type="EMBL" id="JAPDDT010000004">
    <property type="protein sequence ID" value="MCW1923279.1"/>
    <property type="molecule type" value="Genomic_DNA"/>
</dbReference>
<dbReference type="SUPFAM" id="SSF111369">
    <property type="entry name" value="HlyD-like secretion proteins"/>
    <property type="match status" value="1"/>
</dbReference>
<name>A0ABT3GIG0_9BACT</name>
<dbReference type="Gene3D" id="2.40.420.20">
    <property type="match status" value="1"/>
</dbReference>
<keyword evidence="3" id="KW-1133">Transmembrane helix</keyword>
<comment type="caution">
    <text evidence="5">The sequence shown here is derived from an EMBL/GenBank/DDBJ whole genome shotgun (WGS) entry which is preliminary data.</text>
</comment>
<dbReference type="PANTHER" id="PTHR30469">
    <property type="entry name" value="MULTIDRUG RESISTANCE PROTEIN MDTA"/>
    <property type="match status" value="1"/>
</dbReference>
<dbReference type="RefSeq" id="WP_264487384.1">
    <property type="nucleotide sequence ID" value="NZ_JAPDDT010000004.1"/>
</dbReference>
<feature type="domain" description="CusB-like beta-barrel" evidence="4">
    <location>
        <begin position="299"/>
        <end position="371"/>
    </location>
</feature>
<dbReference type="Gene3D" id="2.40.50.100">
    <property type="match status" value="1"/>
</dbReference>
<evidence type="ECO:0000256" key="2">
    <source>
        <dbReference type="SAM" id="Coils"/>
    </source>
</evidence>
<evidence type="ECO:0000313" key="6">
    <source>
        <dbReference type="Proteomes" id="UP001320876"/>
    </source>
</evidence>
<organism evidence="5 6">
    <name type="scientific">Luteolibacter arcticus</name>
    <dbReference type="NCBI Taxonomy" id="1581411"/>
    <lineage>
        <taxon>Bacteria</taxon>
        <taxon>Pseudomonadati</taxon>
        <taxon>Verrucomicrobiota</taxon>
        <taxon>Verrucomicrobiia</taxon>
        <taxon>Verrucomicrobiales</taxon>
        <taxon>Verrucomicrobiaceae</taxon>
        <taxon>Luteolibacter</taxon>
    </lineage>
</organism>
<keyword evidence="6" id="KW-1185">Reference proteome</keyword>
<dbReference type="Proteomes" id="UP001320876">
    <property type="component" value="Unassembled WGS sequence"/>
</dbReference>
<evidence type="ECO:0000259" key="4">
    <source>
        <dbReference type="Pfam" id="PF25954"/>
    </source>
</evidence>
<gene>
    <name evidence="5" type="ORF">OKA05_12005</name>
</gene>
<proteinExistence type="inferred from homology"/>
<protein>
    <submittedName>
        <fullName evidence="5">Efflux RND transporter periplasmic adaptor subunit</fullName>
    </submittedName>
</protein>
<feature type="coiled-coil region" evidence="2">
    <location>
        <begin position="203"/>
        <end position="237"/>
    </location>
</feature>
<dbReference type="Gene3D" id="2.40.30.170">
    <property type="match status" value="1"/>
</dbReference>
<reference evidence="5 6" key="1">
    <citation type="submission" date="2022-10" db="EMBL/GenBank/DDBJ databases">
        <title>Luteolibacter arcticus strain CCTCC AB 2014275, whole genome shotgun sequencing project.</title>
        <authorList>
            <person name="Zhao G."/>
            <person name="Shen L."/>
        </authorList>
    </citation>
    <scope>NUCLEOTIDE SEQUENCE [LARGE SCALE GENOMIC DNA]</scope>
    <source>
        <strain evidence="5 6">CCTCC AB 2014275</strain>
    </source>
</reference>
<evidence type="ECO:0000256" key="1">
    <source>
        <dbReference type="ARBA" id="ARBA00009477"/>
    </source>
</evidence>
<feature type="transmembrane region" description="Helical" evidence="3">
    <location>
        <begin position="24"/>
        <end position="43"/>
    </location>
</feature>